<proteinExistence type="predicted"/>
<comment type="caution">
    <text evidence="2">The sequence shown here is derived from an EMBL/GenBank/DDBJ whole genome shotgun (WGS) entry which is preliminary data.</text>
</comment>
<dbReference type="EMBL" id="FOSD01000027">
    <property type="protein sequence ID" value="SFL09490.1"/>
    <property type="molecule type" value="Genomic_DNA"/>
</dbReference>
<protein>
    <submittedName>
        <fullName evidence="2">Transposase</fullName>
    </submittedName>
</protein>
<accession>A0A1I4EWK3</accession>
<feature type="domain" description="Integrase catalytic" evidence="1">
    <location>
        <begin position="62"/>
        <end position="235"/>
    </location>
</feature>
<evidence type="ECO:0000313" key="3">
    <source>
        <dbReference type="Proteomes" id="UP000198841"/>
    </source>
</evidence>
<dbReference type="Pfam" id="PF00665">
    <property type="entry name" value="rve"/>
    <property type="match status" value="1"/>
</dbReference>
<dbReference type="SUPFAM" id="SSF53098">
    <property type="entry name" value="Ribonuclease H-like"/>
    <property type="match status" value="1"/>
</dbReference>
<evidence type="ECO:0000313" key="2">
    <source>
        <dbReference type="EMBL" id="SFL09490.1"/>
    </source>
</evidence>
<sequence length="236" mass="27697">MAMITALHKRHRGRYGYRRITIALRKEGMMLNHKTVRKLMKLQGLCCHVRRRKYRTWMNNGSPSSPNLLARSFRAGQSGTKWCTDVTEFRAGGEKLYLSVVQDLFNGEIIAWQMAQRPALTLTCRMLEKALKVPGRKEGLMLHSDQGWQYRTPMWRSMLAESGIIQSMSRRGNCLDNAVMENFFSHLKTEMYYCRRYESVDVLKRDIMAYISYYNHERICLRTGMSPVEYRASKEM</sequence>
<dbReference type="Pfam" id="PF13333">
    <property type="entry name" value="rve_2"/>
    <property type="match status" value="1"/>
</dbReference>
<dbReference type="NCBIfam" id="NF033516">
    <property type="entry name" value="transpos_IS3"/>
    <property type="match status" value="1"/>
</dbReference>
<evidence type="ECO:0000259" key="1">
    <source>
        <dbReference type="PROSITE" id="PS50994"/>
    </source>
</evidence>
<dbReference type="InterPro" id="IPR036397">
    <property type="entry name" value="RNaseH_sf"/>
</dbReference>
<dbReference type="InterPro" id="IPR001584">
    <property type="entry name" value="Integrase_cat-core"/>
</dbReference>
<dbReference type="InterPro" id="IPR048020">
    <property type="entry name" value="Transpos_IS3"/>
</dbReference>
<dbReference type="Gene3D" id="3.30.420.10">
    <property type="entry name" value="Ribonuclease H-like superfamily/Ribonuclease H"/>
    <property type="match status" value="1"/>
</dbReference>
<organism evidence="2 3">
    <name type="scientific">Candidatus Pantoea symbiotica</name>
    <dbReference type="NCBI Taxonomy" id="1884370"/>
    <lineage>
        <taxon>Bacteria</taxon>
        <taxon>Pseudomonadati</taxon>
        <taxon>Pseudomonadota</taxon>
        <taxon>Gammaproteobacteria</taxon>
        <taxon>Enterobacterales</taxon>
        <taxon>Erwiniaceae</taxon>
        <taxon>Pantoea</taxon>
    </lineage>
</organism>
<dbReference type="PROSITE" id="PS50994">
    <property type="entry name" value="INTEGRASE"/>
    <property type="match status" value="1"/>
</dbReference>
<reference evidence="2 3" key="1">
    <citation type="submission" date="2016-10" db="EMBL/GenBank/DDBJ databases">
        <authorList>
            <person name="Varghese N."/>
            <person name="Submissions S."/>
        </authorList>
    </citation>
    <scope>NUCLEOTIDE SEQUENCE [LARGE SCALE GENOMIC DNA]</scope>
    <source>
        <strain evidence="2 3">YR512</strain>
    </source>
</reference>
<keyword evidence="3" id="KW-1185">Reference proteome</keyword>
<dbReference type="InterPro" id="IPR050900">
    <property type="entry name" value="Transposase_IS3/IS150/IS904"/>
</dbReference>
<gene>
    <name evidence="2" type="ORF">SAMN05518863_1271</name>
</gene>
<dbReference type="PANTHER" id="PTHR46889">
    <property type="entry name" value="TRANSPOSASE INSF FOR INSERTION SEQUENCE IS3B-RELATED"/>
    <property type="match status" value="1"/>
</dbReference>
<dbReference type="PANTHER" id="PTHR46889:SF4">
    <property type="entry name" value="TRANSPOSASE INSO FOR INSERTION SEQUENCE ELEMENT IS911B-RELATED"/>
    <property type="match status" value="1"/>
</dbReference>
<dbReference type="Pfam" id="PF13276">
    <property type="entry name" value="HTH_21"/>
    <property type="match status" value="1"/>
</dbReference>
<dbReference type="Proteomes" id="UP000198841">
    <property type="component" value="Unassembled WGS sequence"/>
</dbReference>
<dbReference type="InterPro" id="IPR012337">
    <property type="entry name" value="RNaseH-like_sf"/>
</dbReference>
<dbReference type="InterPro" id="IPR025948">
    <property type="entry name" value="HTH-like_dom"/>
</dbReference>
<name>A0A1I4EWK3_9GAMM</name>